<proteinExistence type="predicted"/>
<evidence type="ECO:0000313" key="2">
    <source>
        <dbReference type="EMBL" id="KAJ6360046.1"/>
    </source>
</evidence>
<reference evidence="2" key="1">
    <citation type="submission" date="2022-10" db="EMBL/GenBank/DDBJ databases">
        <authorList>
            <person name="Hyden B.L."/>
            <person name="Feng K."/>
            <person name="Yates T."/>
            <person name="Jawdy S."/>
            <person name="Smart L.B."/>
            <person name="Muchero W."/>
        </authorList>
    </citation>
    <scope>NUCLEOTIDE SEQUENCE</scope>
    <source>
        <tissue evidence="2">Shoot tip</tissue>
    </source>
</reference>
<evidence type="ECO:0000256" key="1">
    <source>
        <dbReference type="SAM" id="MobiDB-lite"/>
    </source>
</evidence>
<reference evidence="2" key="2">
    <citation type="journal article" date="2023" name="Int. J. Mol. Sci.">
        <title>De Novo Assembly and Annotation of 11 Diverse Shrub Willow (Salix) Genomes Reveals Novel Gene Organization in Sex-Linked Regions.</title>
        <authorList>
            <person name="Hyden B."/>
            <person name="Feng K."/>
            <person name="Yates T.B."/>
            <person name="Jawdy S."/>
            <person name="Cereghino C."/>
            <person name="Smart L.B."/>
            <person name="Muchero W."/>
        </authorList>
    </citation>
    <scope>NUCLEOTIDE SEQUENCE</scope>
    <source>
        <tissue evidence="2">Shoot tip</tissue>
    </source>
</reference>
<keyword evidence="3" id="KW-1185">Reference proteome</keyword>
<sequence>MQPNKMSISHDRRRRDKNQAMGGMNSPNITEKVKNE</sequence>
<dbReference type="Proteomes" id="UP001141253">
    <property type="component" value="Chromosome 13"/>
</dbReference>
<dbReference type="EMBL" id="JAPFFI010000015">
    <property type="protein sequence ID" value="KAJ6360046.1"/>
    <property type="molecule type" value="Genomic_DNA"/>
</dbReference>
<gene>
    <name evidence="2" type="ORF">OIU77_004116</name>
</gene>
<accession>A0ABQ9ATB8</accession>
<feature type="region of interest" description="Disordered" evidence="1">
    <location>
        <begin position="1"/>
        <end position="36"/>
    </location>
</feature>
<evidence type="ECO:0000313" key="3">
    <source>
        <dbReference type="Proteomes" id="UP001141253"/>
    </source>
</evidence>
<name>A0ABQ9ATB8_9ROSI</name>
<organism evidence="2 3">
    <name type="scientific">Salix suchowensis</name>
    <dbReference type="NCBI Taxonomy" id="1278906"/>
    <lineage>
        <taxon>Eukaryota</taxon>
        <taxon>Viridiplantae</taxon>
        <taxon>Streptophyta</taxon>
        <taxon>Embryophyta</taxon>
        <taxon>Tracheophyta</taxon>
        <taxon>Spermatophyta</taxon>
        <taxon>Magnoliopsida</taxon>
        <taxon>eudicotyledons</taxon>
        <taxon>Gunneridae</taxon>
        <taxon>Pentapetalae</taxon>
        <taxon>rosids</taxon>
        <taxon>fabids</taxon>
        <taxon>Malpighiales</taxon>
        <taxon>Salicaceae</taxon>
        <taxon>Saliceae</taxon>
        <taxon>Salix</taxon>
    </lineage>
</organism>
<protein>
    <submittedName>
        <fullName evidence="2">Uncharacterized protein</fullName>
    </submittedName>
</protein>
<comment type="caution">
    <text evidence="2">The sequence shown here is derived from an EMBL/GenBank/DDBJ whole genome shotgun (WGS) entry which is preliminary data.</text>
</comment>